<dbReference type="GO" id="GO:0030288">
    <property type="term" value="C:outer membrane-bounded periplasmic space"/>
    <property type="evidence" value="ECO:0007669"/>
    <property type="project" value="TreeGrafter"/>
</dbReference>
<protein>
    <submittedName>
        <fullName evidence="4">Sugar ABC transporter substrate-binding protein</fullName>
    </submittedName>
</protein>
<dbReference type="EMBL" id="JQAN02000006">
    <property type="protein sequence ID" value="PPD58473.1"/>
    <property type="molecule type" value="Genomic_DNA"/>
</dbReference>
<comment type="caution">
    <text evidence="4">The sequence shown here is derived from an EMBL/GenBank/DDBJ whole genome shotgun (WGS) entry which is preliminary data.</text>
</comment>
<comment type="similarity">
    <text evidence="2">Belongs to the bacterial solute-binding protein 2 family.</text>
</comment>
<dbReference type="Gene3D" id="3.40.50.2300">
    <property type="match status" value="2"/>
</dbReference>
<accession>A0A2P5P840</accession>
<feature type="domain" description="Periplasmic binding protein" evidence="3">
    <location>
        <begin position="14"/>
        <end position="265"/>
    </location>
</feature>
<dbReference type="SUPFAM" id="SSF53822">
    <property type="entry name" value="Periplasmic binding protein-like I"/>
    <property type="match status" value="1"/>
</dbReference>
<dbReference type="PANTHER" id="PTHR30036:SF7">
    <property type="entry name" value="ABC TRANSPORTER PERIPLASMIC-BINDING PROTEIN YPHF"/>
    <property type="match status" value="1"/>
</dbReference>
<gene>
    <name evidence="4" type="ORF">JP09_000850</name>
</gene>
<evidence type="ECO:0000256" key="2">
    <source>
        <dbReference type="ARBA" id="ARBA00007639"/>
    </source>
</evidence>
<keyword evidence="5" id="KW-1185">Reference proteome</keyword>
<evidence type="ECO:0000259" key="3">
    <source>
        <dbReference type="Pfam" id="PF13407"/>
    </source>
</evidence>
<dbReference type="Proteomes" id="UP000235653">
    <property type="component" value="Unassembled WGS sequence"/>
</dbReference>
<dbReference type="Pfam" id="PF13407">
    <property type="entry name" value="Peripla_BP_4"/>
    <property type="match status" value="1"/>
</dbReference>
<dbReference type="PANTHER" id="PTHR30036">
    <property type="entry name" value="D-XYLOSE-BINDING PERIPLASMIC PROTEIN"/>
    <property type="match status" value="1"/>
</dbReference>
<name>A0A2P5P840_9CHLR</name>
<dbReference type="InterPro" id="IPR025997">
    <property type="entry name" value="SBP_2_dom"/>
</dbReference>
<dbReference type="InterPro" id="IPR028082">
    <property type="entry name" value="Peripla_BP_I"/>
</dbReference>
<reference evidence="4 5" key="1">
    <citation type="journal article" date="2017" name="ISME J.">
        <title>Grape pomace compost harbors organohalide-respiring Dehalogenimonas species with novel reductive dehalogenase genes.</title>
        <authorList>
            <person name="Yang Y."/>
            <person name="Higgins S.A."/>
            <person name="Yan J."/>
            <person name="Simsir B."/>
            <person name="Chourey K."/>
            <person name="Iyer R."/>
            <person name="Hettich R.L."/>
            <person name="Baldwin B."/>
            <person name="Ogles D.M."/>
            <person name="Loffler F.E."/>
        </authorList>
    </citation>
    <scope>NUCLEOTIDE SEQUENCE [LARGE SCALE GENOMIC DNA]</scope>
    <source>
        <strain evidence="4 5">GP</strain>
    </source>
</reference>
<proteinExistence type="inferred from homology"/>
<sequence length="295" mass="31562">MRGNPAKRNLRFAIIPKVSHPWFDEVNKGALAQAELLGNQLGIKIMIEYLAPKTANINEQNSILDKVASTNCDGIAIDPLANPCEMKAIAKIKTKGIPIIVFDSPSSNEGISSVGNDFTQQGVVAAERLVKLIGERGKVAVMQGFPSAPNHKARYEAQVSVLKKCSDIIIVDGGIDNDDIEIAKQQAAIVLNSNPDLNGYLCCDASGPIGIASAIKESDKTFKVKVVGMDGIKPILEAIKEGVIESSVSTIPRVQGSMSILILWQSTLGVQIPQRIDTGIDVITQENIDSFLSSS</sequence>
<comment type="subcellular location">
    <subcellularLocation>
        <location evidence="1">Cell envelope</location>
    </subcellularLocation>
</comment>
<dbReference type="GO" id="GO:0030246">
    <property type="term" value="F:carbohydrate binding"/>
    <property type="evidence" value="ECO:0007669"/>
    <property type="project" value="TreeGrafter"/>
</dbReference>
<dbReference type="OrthoDB" id="6196975at2"/>
<evidence type="ECO:0000313" key="5">
    <source>
        <dbReference type="Proteomes" id="UP000235653"/>
    </source>
</evidence>
<dbReference type="RefSeq" id="WP_102329957.1">
    <property type="nucleotide sequence ID" value="NZ_CP058566.2"/>
</dbReference>
<evidence type="ECO:0000313" key="4">
    <source>
        <dbReference type="EMBL" id="PPD58473.1"/>
    </source>
</evidence>
<organism evidence="4 5">
    <name type="scientific">Dehalogenimonas etheniformans</name>
    <dbReference type="NCBI Taxonomy" id="1536648"/>
    <lineage>
        <taxon>Bacteria</taxon>
        <taxon>Bacillati</taxon>
        <taxon>Chloroflexota</taxon>
        <taxon>Dehalococcoidia</taxon>
        <taxon>Dehalococcoidales</taxon>
        <taxon>Dehalococcoidaceae</taxon>
        <taxon>Dehalogenimonas</taxon>
    </lineage>
</organism>
<evidence type="ECO:0000256" key="1">
    <source>
        <dbReference type="ARBA" id="ARBA00004196"/>
    </source>
</evidence>
<dbReference type="InterPro" id="IPR050555">
    <property type="entry name" value="Bact_Solute-Bind_Prot2"/>
</dbReference>
<dbReference type="AlphaFoldDB" id="A0A2P5P840"/>